<proteinExistence type="inferred from homology"/>
<feature type="active site" description="Charge relay system" evidence="5">
    <location>
        <position position="709"/>
    </location>
</feature>
<feature type="domain" description="Peptidase S8/S53" evidence="7">
    <location>
        <begin position="128"/>
        <end position="307"/>
    </location>
</feature>
<organism evidence="9 10">
    <name type="scientific">Clostridium septicum</name>
    <dbReference type="NCBI Taxonomy" id="1504"/>
    <lineage>
        <taxon>Bacteria</taxon>
        <taxon>Bacillati</taxon>
        <taxon>Bacillota</taxon>
        <taxon>Clostridia</taxon>
        <taxon>Eubacteriales</taxon>
        <taxon>Clostridiaceae</taxon>
        <taxon>Clostridium</taxon>
    </lineage>
</organism>
<dbReference type="Gene3D" id="2.60.120.1290">
    <property type="match status" value="2"/>
</dbReference>
<evidence type="ECO:0000256" key="1">
    <source>
        <dbReference type="ARBA" id="ARBA00011073"/>
    </source>
</evidence>
<dbReference type="PANTHER" id="PTHR43806:SF11">
    <property type="entry name" value="CEREVISIN-RELATED"/>
    <property type="match status" value="1"/>
</dbReference>
<dbReference type="Gene3D" id="3.40.50.200">
    <property type="entry name" value="Peptidase S8/S53 domain"/>
    <property type="match status" value="2"/>
</dbReference>
<evidence type="ECO:0000256" key="6">
    <source>
        <dbReference type="RuleBase" id="RU003355"/>
    </source>
</evidence>
<dbReference type="SUPFAM" id="SSF52743">
    <property type="entry name" value="Subtilisin-like"/>
    <property type="match status" value="2"/>
</dbReference>
<gene>
    <name evidence="9" type="ORF">NH397_00455</name>
</gene>
<feature type="domain" description="Peptidase S8/S53" evidence="7">
    <location>
        <begin position="700"/>
        <end position="1158"/>
    </location>
</feature>
<dbReference type="InterPro" id="IPR036852">
    <property type="entry name" value="Peptidase_S8/S53_dom_sf"/>
</dbReference>
<dbReference type="PRINTS" id="PR00723">
    <property type="entry name" value="SUBTILISIN"/>
</dbReference>
<dbReference type="CDD" id="cd07478">
    <property type="entry name" value="Peptidases_S8_CspA-like"/>
    <property type="match status" value="2"/>
</dbReference>
<keyword evidence="2 5" id="KW-0645">Protease</keyword>
<keyword evidence="4 5" id="KW-0720">Serine protease</keyword>
<feature type="active site" description="Charge relay system" evidence="5">
    <location>
        <position position="503"/>
    </location>
</feature>
<feature type="domain" description="Csp protease B prodomain" evidence="8">
    <location>
        <begin position="15"/>
        <end position="102"/>
    </location>
</feature>
<dbReference type="PROSITE" id="PS00136">
    <property type="entry name" value="SUBTILASE_ASP"/>
    <property type="match status" value="2"/>
</dbReference>
<reference evidence="9" key="1">
    <citation type="submission" date="2022-06" db="EMBL/GenBank/DDBJ databases">
        <authorList>
            <person name="Holder M.E."/>
            <person name="Ajami N.J."/>
            <person name="Petrosino J.F."/>
        </authorList>
    </citation>
    <scope>NUCLEOTIDE SEQUENCE</scope>
    <source>
        <strain evidence="9">RMA 8861</strain>
    </source>
</reference>
<dbReference type="EMBL" id="CP099799">
    <property type="protein sequence ID" value="USS00987.1"/>
    <property type="molecule type" value="Genomic_DNA"/>
</dbReference>
<protein>
    <submittedName>
        <fullName evidence="9">S8 family serine peptidase</fullName>
    </submittedName>
</protein>
<dbReference type="Proteomes" id="UP001055437">
    <property type="component" value="Chromosome"/>
</dbReference>
<dbReference type="InterPro" id="IPR023828">
    <property type="entry name" value="Peptidase_S8_Ser-AS"/>
</dbReference>
<dbReference type="PROSITE" id="PS51892">
    <property type="entry name" value="SUBTILASE"/>
    <property type="match status" value="2"/>
</dbReference>
<dbReference type="PANTHER" id="PTHR43806">
    <property type="entry name" value="PEPTIDASE S8"/>
    <property type="match status" value="1"/>
</dbReference>
<dbReference type="Pfam" id="PF00082">
    <property type="entry name" value="Peptidase_S8"/>
    <property type="match status" value="3"/>
</dbReference>
<dbReference type="PROSITE" id="PS00138">
    <property type="entry name" value="SUBTILASE_SER"/>
    <property type="match status" value="1"/>
</dbReference>
<dbReference type="InterPro" id="IPR041365">
    <property type="entry name" value="CspB_prodomain"/>
</dbReference>
<accession>A0ABY5AZV7</accession>
<feature type="active site" description="Charge relay system" evidence="5">
    <location>
        <position position="781"/>
    </location>
</feature>
<sequence>MSIIETTINNPNVGEGLGALKNVPKTILNKLGVTANSGYLNQSEVEVIIISGESVDNISRFVESLGGKYEALDYGFAIVTIPVDKLTQLAANENIQYIELPKSLYTTDEQSNRAACVQRARTSFNIQGEGVLIGFIDSGIDYTHRAFRNEDGTTRIEYIYDISDGGFIYNKAQINEALKSNDPFSIVKSYDLTEHGTHVAGIACAGGNINPEYYGVAPKSSIAMVKCTRGAYALSTNIMRGLKFLIDKGKELRMPLSVNISLSTNDGAHNGTSLLEQYISTVATLERITISIAAGNEGEAAHHVGGNLKEQNRISFNVASDESIVVINLYKPVLPNLKIRIVSPTGATSGDIDIKEGFYEGNIGRDRYQVFDTGPKPFDIIGETVISLVTNAQYLSSGQWDINMTVTNNYDGIFDMWLPISEGLNEKTKFLQPTVLNTLGIPATVSNIIAVGSYNYRTNNISSFSGRGKPVVFAPMRPDLVAPGEGIMSTVPDNRFDVKSGTSMATPHVAGIVALLMQWGIVKGNDPYLYGERLKYHLINAAKRTRIDVTYPDPSWGYGEVCAYDSIELIINILGYMGLRSEESLDKKNTYLDNEWWRDIKKDIIEQFGNSSEQVGFIVEYYSKQKFLEIGKLPNTFAVILDGKFGIVFTPFNKVLDVKPYVREIMPIEIPAIYTLTELSPVDASGANLFYNNPLITLNGKGVVIGIIDTGIDYLNEEFIKEDDTTRILRIWDQTLNGDKDVYAAKFGVEYTDSQINEAIRVSKAGGDPYSIVVSKDEIGHGTMVAGVAGGRGKNPHLIGAAPDCEFAIVKLKPASNAFLNYAGVKPGVGRYTTVDILMGLRYLSKLSADIKKPMIIYIPLGTNTGAHDGTSVIETYIDAISRRLGVICVVGTGNQGDTDTHTEGKFEKPGQIKSLELKVGKTQKNMNFQIFIRQPDRISLGVVSPSGEVIDRIPAKLGKIEKAKFIYEGTDIKITYIYPDYSTGDEIINVELRNLKDGIWQFRLYGDYIVDGQYWSWIPQRNLLDPETKFLNPSQYTTLAIPATSRSALVASFYNQNNNATVGQAGRGFTRDGRVKPDIAAGGINALVTVPGGGTKIASGSSIGSAVLAGCCALLLQWAIVEGNDPSIYATEVRTYIIRGAKMRPGDLYPNEQWGYGILNMKGIFDAIRGNLVGGIGSTRGIDNNDKYEEYNIGKLFIRIPRI</sequence>
<dbReference type="Pfam" id="PF18425">
    <property type="entry name" value="CspB_prodomain"/>
    <property type="match status" value="1"/>
</dbReference>
<dbReference type="GeneID" id="303560637"/>
<evidence type="ECO:0000256" key="4">
    <source>
        <dbReference type="ARBA" id="ARBA00022825"/>
    </source>
</evidence>
<evidence type="ECO:0000256" key="5">
    <source>
        <dbReference type="PROSITE-ProRule" id="PRU01240"/>
    </source>
</evidence>
<feature type="domain" description="Peptidase S8/S53" evidence="7">
    <location>
        <begin position="437"/>
        <end position="559"/>
    </location>
</feature>
<dbReference type="InterPro" id="IPR022398">
    <property type="entry name" value="Peptidase_S8_His-AS"/>
</dbReference>
<evidence type="ECO:0000259" key="7">
    <source>
        <dbReference type="Pfam" id="PF00082"/>
    </source>
</evidence>
<dbReference type="InterPro" id="IPR000209">
    <property type="entry name" value="Peptidase_S8/S53_dom"/>
</dbReference>
<name>A0ABY5AZV7_CLOSE</name>
<evidence type="ECO:0000259" key="8">
    <source>
        <dbReference type="Pfam" id="PF18425"/>
    </source>
</evidence>
<dbReference type="InterPro" id="IPR034045">
    <property type="entry name" value="Pep_S8_CspA-like"/>
</dbReference>
<evidence type="ECO:0000256" key="2">
    <source>
        <dbReference type="ARBA" id="ARBA00022670"/>
    </source>
</evidence>
<keyword evidence="3 5" id="KW-0378">Hydrolase</keyword>
<evidence type="ECO:0000256" key="3">
    <source>
        <dbReference type="ARBA" id="ARBA00022801"/>
    </source>
</evidence>
<evidence type="ECO:0000313" key="10">
    <source>
        <dbReference type="Proteomes" id="UP001055437"/>
    </source>
</evidence>
<dbReference type="InterPro" id="IPR050131">
    <property type="entry name" value="Peptidase_S8_subtilisin-like"/>
</dbReference>
<feature type="active site" description="Charge relay system" evidence="5">
    <location>
        <position position="195"/>
    </location>
</feature>
<feature type="active site" description="Charge relay system" evidence="5">
    <location>
        <position position="137"/>
    </location>
</feature>
<dbReference type="PROSITE" id="PS00137">
    <property type="entry name" value="SUBTILASE_HIS"/>
    <property type="match status" value="2"/>
</dbReference>
<keyword evidence="10" id="KW-1185">Reference proteome</keyword>
<dbReference type="Gene3D" id="3.30.70.2980">
    <property type="match status" value="1"/>
</dbReference>
<comment type="similarity">
    <text evidence="1 5 6">Belongs to the peptidase S8 family.</text>
</comment>
<dbReference type="InterPro" id="IPR015500">
    <property type="entry name" value="Peptidase_S8_subtilisin-rel"/>
</dbReference>
<evidence type="ECO:0000313" key="9">
    <source>
        <dbReference type="EMBL" id="USS00987.1"/>
    </source>
</evidence>
<dbReference type="InterPro" id="IPR023827">
    <property type="entry name" value="Peptidase_S8_Asp-AS"/>
</dbReference>
<feature type="active site" description="Charge relay system" evidence="5">
    <location>
        <position position="1103"/>
    </location>
</feature>
<dbReference type="RefSeq" id="WP_227909544.1">
    <property type="nucleotide sequence ID" value="NZ_CABMIZ010000012.1"/>
</dbReference>